<dbReference type="Pfam" id="PF09933">
    <property type="entry name" value="DUF2165"/>
    <property type="match status" value="1"/>
</dbReference>
<dbReference type="Proteomes" id="UP000175973">
    <property type="component" value="Chromosome"/>
</dbReference>
<dbReference type="AlphaFoldDB" id="A0A1D8QV29"/>
<keyword evidence="1" id="KW-1133">Transmembrane helix</keyword>
<evidence type="ECO:0008006" key="4">
    <source>
        <dbReference type="Google" id="ProtNLM"/>
    </source>
</evidence>
<dbReference type="KEGG" id="aasc:A4S02_04380"/>
<evidence type="ECO:0000256" key="1">
    <source>
        <dbReference type="SAM" id="Phobius"/>
    </source>
</evidence>
<dbReference type="EMBL" id="CP015164">
    <property type="protein sequence ID" value="AOW46144.1"/>
    <property type="molecule type" value="Genomic_DNA"/>
</dbReference>
<dbReference type="RefSeq" id="WP_019090346.1">
    <property type="nucleotide sequence ID" value="NZ_CP015164.1"/>
</dbReference>
<accession>A0A1D8QV29</accession>
<keyword evidence="1" id="KW-0812">Transmembrane</keyword>
<keyword evidence="3" id="KW-1185">Reference proteome</keyword>
<feature type="transmembrane region" description="Helical" evidence="1">
    <location>
        <begin position="76"/>
        <end position="99"/>
    </location>
</feature>
<reference evidence="3" key="1">
    <citation type="submission" date="2016-04" db="EMBL/GenBank/DDBJ databases">
        <authorList>
            <person name="Jeon C.O."/>
            <person name="Cho G.Y."/>
            <person name="Jeong H.I."/>
            <person name="Kim K.H."/>
        </authorList>
    </citation>
    <scope>NUCLEOTIDE SEQUENCE [LARGE SCALE GENOMIC DNA]</scope>
    <source>
        <strain evidence="3">LMG 1590</strain>
    </source>
</reference>
<evidence type="ECO:0000313" key="3">
    <source>
        <dbReference type="Proteomes" id="UP000175973"/>
    </source>
</evidence>
<protein>
    <recommendedName>
        <fullName evidence="4">DUF2165 domain-containing protein</fullName>
    </recommendedName>
</protein>
<keyword evidence="1" id="KW-0472">Membrane</keyword>
<name>A0A1D8QV29_9PROT</name>
<feature type="transmembrane region" description="Helical" evidence="1">
    <location>
        <begin position="157"/>
        <end position="173"/>
    </location>
</feature>
<organism evidence="2 3">
    <name type="scientific">Acetobacter ascendens</name>
    <dbReference type="NCBI Taxonomy" id="481146"/>
    <lineage>
        <taxon>Bacteria</taxon>
        <taxon>Pseudomonadati</taxon>
        <taxon>Pseudomonadota</taxon>
        <taxon>Alphaproteobacteria</taxon>
        <taxon>Acetobacterales</taxon>
        <taxon>Acetobacteraceae</taxon>
        <taxon>Acetobacter</taxon>
    </lineage>
</organism>
<sequence length="176" mass="19832">MQECCMPRLFAFSSPIAISRLAKTVMVGALGMFGLIVALNNVTDYNSNFQFVRHVLSMDTTFRGNSLMWRALPQPVLWHLFYGLIILGEAATGLLFAIAAYQMGTRLLASEDAFKTAKRFVPAATALGFLIWFFGFSVVGAEWFLMWQSQAWNGQQPAFRFFMTMLAVCIYVQQPE</sequence>
<feature type="transmembrane region" description="Helical" evidence="1">
    <location>
        <begin position="21"/>
        <end position="39"/>
    </location>
</feature>
<feature type="transmembrane region" description="Helical" evidence="1">
    <location>
        <begin position="120"/>
        <end position="145"/>
    </location>
</feature>
<gene>
    <name evidence="2" type="ORF">A4S02_04380</name>
</gene>
<proteinExistence type="predicted"/>
<dbReference type="InterPro" id="IPR018681">
    <property type="entry name" value="DUF2165_transmembrane"/>
</dbReference>
<evidence type="ECO:0000313" key="2">
    <source>
        <dbReference type="EMBL" id="AOW46144.1"/>
    </source>
</evidence>